<feature type="transmembrane region" description="Helical" evidence="1">
    <location>
        <begin position="55"/>
        <end position="78"/>
    </location>
</feature>
<keyword evidence="1" id="KW-0472">Membrane</keyword>
<dbReference type="EMBL" id="KB467909">
    <property type="protein sequence ID" value="PCH37101.1"/>
    <property type="molecule type" value="Genomic_DNA"/>
</dbReference>
<keyword evidence="3" id="KW-1185">Reference proteome</keyword>
<evidence type="ECO:0000313" key="2">
    <source>
        <dbReference type="EMBL" id="PCH37101.1"/>
    </source>
</evidence>
<feature type="transmembrane region" description="Helical" evidence="1">
    <location>
        <begin position="109"/>
        <end position="132"/>
    </location>
</feature>
<reference evidence="2 3" key="1">
    <citation type="journal article" date="2012" name="Science">
        <title>The Paleozoic origin of enzymatic lignin decomposition reconstructed from 31 fungal genomes.</title>
        <authorList>
            <person name="Floudas D."/>
            <person name="Binder M."/>
            <person name="Riley R."/>
            <person name="Barry K."/>
            <person name="Blanchette R.A."/>
            <person name="Henrissat B."/>
            <person name="Martinez A.T."/>
            <person name="Otillar R."/>
            <person name="Spatafora J.W."/>
            <person name="Yadav J.S."/>
            <person name="Aerts A."/>
            <person name="Benoit I."/>
            <person name="Boyd A."/>
            <person name="Carlson A."/>
            <person name="Copeland A."/>
            <person name="Coutinho P.M."/>
            <person name="de Vries R.P."/>
            <person name="Ferreira P."/>
            <person name="Findley K."/>
            <person name="Foster B."/>
            <person name="Gaskell J."/>
            <person name="Glotzer D."/>
            <person name="Gorecki P."/>
            <person name="Heitman J."/>
            <person name="Hesse C."/>
            <person name="Hori C."/>
            <person name="Igarashi K."/>
            <person name="Jurgens J.A."/>
            <person name="Kallen N."/>
            <person name="Kersten P."/>
            <person name="Kohler A."/>
            <person name="Kuees U."/>
            <person name="Kumar T.K.A."/>
            <person name="Kuo A."/>
            <person name="LaButti K."/>
            <person name="Larrondo L.F."/>
            <person name="Lindquist E."/>
            <person name="Ling A."/>
            <person name="Lombard V."/>
            <person name="Lucas S."/>
            <person name="Lundell T."/>
            <person name="Martin R."/>
            <person name="McLaughlin D.J."/>
            <person name="Morgenstern I."/>
            <person name="Morin E."/>
            <person name="Murat C."/>
            <person name="Nagy L.G."/>
            <person name="Nolan M."/>
            <person name="Ohm R.A."/>
            <person name="Patyshakuliyeva A."/>
            <person name="Rokas A."/>
            <person name="Ruiz-Duenas F.J."/>
            <person name="Sabat G."/>
            <person name="Salamov A."/>
            <person name="Samejima M."/>
            <person name="Schmutz J."/>
            <person name="Slot J.C."/>
            <person name="St John F."/>
            <person name="Stenlid J."/>
            <person name="Sun H."/>
            <person name="Sun S."/>
            <person name="Syed K."/>
            <person name="Tsang A."/>
            <person name="Wiebenga A."/>
            <person name="Young D."/>
            <person name="Pisabarro A."/>
            <person name="Eastwood D.C."/>
            <person name="Martin F."/>
            <person name="Cullen D."/>
            <person name="Grigoriev I.V."/>
            <person name="Hibbett D.S."/>
        </authorList>
    </citation>
    <scope>NUCLEOTIDE SEQUENCE [LARGE SCALE GENOMIC DNA]</scope>
    <source>
        <strain evidence="2 3">MD-104</strain>
    </source>
</reference>
<proteinExistence type="predicted"/>
<protein>
    <submittedName>
        <fullName evidence="2">Uncharacterized protein</fullName>
    </submittedName>
</protein>
<feature type="transmembrane region" description="Helical" evidence="1">
    <location>
        <begin position="215"/>
        <end position="242"/>
    </location>
</feature>
<keyword evidence="1" id="KW-0812">Transmembrane</keyword>
<feature type="transmembrane region" description="Helical" evidence="1">
    <location>
        <begin position="139"/>
        <end position="160"/>
    </location>
</feature>
<feature type="transmembrane region" description="Helical" evidence="1">
    <location>
        <begin position="6"/>
        <end position="34"/>
    </location>
</feature>
<evidence type="ECO:0000256" key="1">
    <source>
        <dbReference type="SAM" id="Phobius"/>
    </source>
</evidence>
<accession>A0A2H3J577</accession>
<name>A0A2H3J577_WOLCO</name>
<feature type="transmembrane region" description="Helical" evidence="1">
    <location>
        <begin position="248"/>
        <end position="269"/>
    </location>
</feature>
<dbReference type="Proteomes" id="UP000218811">
    <property type="component" value="Unassembled WGS sequence"/>
</dbReference>
<feature type="transmembrane region" description="Helical" evidence="1">
    <location>
        <begin position="180"/>
        <end position="203"/>
    </location>
</feature>
<keyword evidence="1" id="KW-1133">Transmembrane helix</keyword>
<gene>
    <name evidence="2" type="ORF">WOLCODRAFT_109578</name>
</gene>
<organism evidence="2 3">
    <name type="scientific">Wolfiporia cocos (strain MD-104)</name>
    <name type="common">Brown rot fungus</name>
    <dbReference type="NCBI Taxonomy" id="742152"/>
    <lineage>
        <taxon>Eukaryota</taxon>
        <taxon>Fungi</taxon>
        <taxon>Dikarya</taxon>
        <taxon>Basidiomycota</taxon>
        <taxon>Agaricomycotina</taxon>
        <taxon>Agaricomycetes</taxon>
        <taxon>Polyporales</taxon>
        <taxon>Phaeolaceae</taxon>
        <taxon>Wolfiporia</taxon>
    </lineage>
</organism>
<sequence>MSGTSLISASIASICIESFLYGIFFVLSIASMYLTVRRREYLVNAPTSIRAVRQVAHITPMSVAAICLFMTNTAHWIIDVFRTFQAYLNFDGGTEPLEYLSNASDPTEVAQTALVMVSLIIGDAMIIYRLWIIWSYNHVVTMFPSGTLVGLAVCAVGVIYQLTQSERGEDIFVTSTGRWITANCIFTLCTNIYSTAMISWRIWRVNKEAKRYGGSSLMGVLGIMVESAALYTAWTIFFFVTYEIRSNLQYLCSEAYCAIAGIAFMLINVRIGMGWAQRAYKEADTTTGIVLTSPGREQPDGYPMHRLAVNITRVVQQDGGADTPTKLTSHSSMDLSALPSRYDTSSVV</sequence>
<dbReference type="STRING" id="742152.A0A2H3J577"/>
<dbReference type="AlphaFoldDB" id="A0A2H3J577"/>
<evidence type="ECO:0000313" key="3">
    <source>
        <dbReference type="Proteomes" id="UP000218811"/>
    </source>
</evidence>
<dbReference type="OMA" id="TNTAHWI"/>
<dbReference type="OrthoDB" id="3346544at2759"/>